<dbReference type="EMBL" id="JAGPXD010000003">
    <property type="protein sequence ID" value="KAH7361720.1"/>
    <property type="molecule type" value="Genomic_DNA"/>
</dbReference>
<keyword evidence="2" id="KW-1185">Reference proteome</keyword>
<gene>
    <name evidence="1" type="ORF">B0T11DRAFT_327874</name>
</gene>
<accession>A0A8K0TFV3</accession>
<name>A0A8K0TFV3_9PEZI</name>
<proteinExistence type="predicted"/>
<sequence length="119" mass="13543">MTLIISFGAAGVRLPDGVSDLLRNLRCYTRDASLTYLSLLARIIDLRADIRSGSFNVDVVIAKARELQFLLADAQMKVPRSWRPRKETLKSPLVFGSHYDIYPSHYSTQVLNAFRIMRL</sequence>
<organism evidence="1 2">
    <name type="scientific">Plectosphaerella cucumerina</name>
    <dbReference type="NCBI Taxonomy" id="40658"/>
    <lineage>
        <taxon>Eukaryota</taxon>
        <taxon>Fungi</taxon>
        <taxon>Dikarya</taxon>
        <taxon>Ascomycota</taxon>
        <taxon>Pezizomycotina</taxon>
        <taxon>Sordariomycetes</taxon>
        <taxon>Hypocreomycetidae</taxon>
        <taxon>Glomerellales</taxon>
        <taxon>Plectosphaerellaceae</taxon>
        <taxon>Plectosphaerella</taxon>
    </lineage>
</organism>
<reference evidence="1" key="1">
    <citation type="journal article" date="2021" name="Nat. Commun.">
        <title>Genetic determinants of endophytism in the Arabidopsis root mycobiome.</title>
        <authorList>
            <person name="Mesny F."/>
            <person name="Miyauchi S."/>
            <person name="Thiergart T."/>
            <person name="Pickel B."/>
            <person name="Atanasova L."/>
            <person name="Karlsson M."/>
            <person name="Huettel B."/>
            <person name="Barry K.W."/>
            <person name="Haridas S."/>
            <person name="Chen C."/>
            <person name="Bauer D."/>
            <person name="Andreopoulos W."/>
            <person name="Pangilinan J."/>
            <person name="LaButti K."/>
            <person name="Riley R."/>
            <person name="Lipzen A."/>
            <person name="Clum A."/>
            <person name="Drula E."/>
            <person name="Henrissat B."/>
            <person name="Kohler A."/>
            <person name="Grigoriev I.V."/>
            <person name="Martin F.M."/>
            <person name="Hacquard S."/>
        </authorList>
    </citation>
    <scope>NUCLEOTIDE SEQUENCE</scope>
    <source>
        <strain evidence="1">MPI-CAGE-AT-0016</strain>
    </source>
</reference>
<evidence type="ECO:0000313" key="2">
    <source>
        <dbReference type="Proteomes" id="UP000813385"/>
    </source>
</evidence>
<protein>
    <submittedName>
        <fullName evidence="1">Uncharacterized protein</fullName>
    </submittedName>
</protein>
<evidence type="ECO:0000313" key="1">
    <source>
        <dbReference type="EMBL" id="KAH7361720.1"/>
    </source>
</evidence>
<dbReference type="AlphaFoldDB" id="A0A8K0TFV3"/>
<comment type="caution">
    <text evidence="1">The sequence shown here is derived from an EMBL/GenBank/DDBJ whole genome shotgun (WGS) entry which is preliminary data.</text>
</comment>
<dbReference type="Proteomes" id="UP000813385">
    <property type="component" value="Unassembled WGS sequence"/>
</dbReference>
<dbReference type="OrthoDB" id="5429770at2759"/>